<proteinExistence type="predicted"/>
<feature type="transmembrane region" description="Helical" evidence="1">
    <location>
        <begin position="560"/>
        <end position="580"/>
    </location>
</feature>
<dbReference type="Proteomes" id="UP000663889">
    <property type="component" value="Unassembled WGS sequence"/>
</dbReference>
<reference evidence="3" key="1">
    <citation type="submission" date="2021-02" db="EMBL/GenBank/DDBJ databases">
        <authorList>
            <person name="Nowell W R."/>
        </authorList>
    </citation>
    <scope>NUCLEOTIDE SEQUENCE</scope>
</reference>
<evidence type="ECO:0000256" key="1">
    <source>
        <dbReference type="SAM" id="Phobius"/>
    </source>
</evidence>
<evidence type="ECO:0000313" key="3">
    <source>
        <dbReference type="EMBL" id="CAF1493226.1"/>
    </source>
</evidence>
<evidence type="ECO:0000313" key="4">
    <source>
        <dbReference type="Proteomes" id="UP000663889"/>
    </source>
</evidence>
<feature type="signal peptide" evidence="2">
    <location>
        <begin position="1"/>
        <end position="18"/>
    </location>
</feature>
<name>A0A815STZ4_9BILA</name>
<evidence type="ECO:0000256" key="2">
    <source>
        <dbReference type="SAM" id="SignalP"/>
    </source>
</evidence>
<dbReference type="AlphaFoldDB" id="A0A815STZ4"/>
<gene>
    <name evidence="3" type="ORF">SEV965_LOCUS35683</name>
</gene>
<keyword evidence="2" id="KW-0732">Signal</keyword>
<sequence length="939" mass="105333">MFIYTLFLLTISYHILWCQYDLNNVIRGTKMSINDDMFVSASNAFSNFAVIMHPFRNTTNTTTTRCSMRYNTTDRYVHSVAVVGIAKNSTNAEHFIFVFAAEKMSTMTPYVCIGHIMKSTCISTVQCTDMGTGGFHQEYFLIDVDNNGTFAYGFSSSFVFKLDIYANNITLNVSTNSVWPSLGFILHAMDVADTWAVVAGYGYLDDVKKNYAALGCLIDLSMIINASCTSLTSETTYLVPSNVISYSELYELSVGIRSQKVLVGVHRLSTVVIVRNLGSSLNVTGIYTLSYPGATSFGRVVDWADDTTIAVLVQDPDTTSWSKSQVFFYDERSVMLTSPLFTFPNNQQILGSRLSRPSFARFGITSEGNMAILTDNADILIIPLASAGYTSIWIDTIERVFAFYFQPTLCIGGTYKNRSSLGPCQICPPHTRNPGTFDNAVLQCIPCSNNSSTSFCPLASLVDIDLNTVSTYSQAVAYPETGGTTDVEDLLLKNMFQLNSDPRCLIISPLLWTLIVGGVSLFILVFMIVIKECECHQYVKCRKKAKNIFKHTDIIGEGEMWAGGLATFSILVLVSFSYWFSVSFIRRYPLEEVFEPATFACDQSLVNAQFSSGLELLDIPKSEESQPIFDLLDAQIFYLTIELINTGFMCDSIKTQENLSGTKYVSLSNNCTQSVPEAITSITLPVPRHETTVQINMTGPYWIGAIRLCIRGEGQINMSSTLRQLDSCQFYATPNRAIGRLTHIPIVFIKNINVTHALGASDQTLYSGIWIPTFTIVPLSDEEYYVDYGNYLRYMSSLTIIQVMLDERPFFMKNIEQPIVRTAELVFKLLLFTSLCIELFGFLFLIVKLLIAPLLRWIVYLWKKRRGQNDKSNSSNGFTRSSSHSISSYKKDSIQKMEIDQLMALETNPSIFKINQQDKHNKYSTSNIELNSSEINHRF</sequence>
<comment type="caution">
    <text evidence="3">The sequence shown here is derived from an EMBL/GenBank/DDBJ whole genome shotgun (WGS) entry which is preliminary data.</text>
</comment>
<feature type="transmembrane region" description="Helical" evidence="1">
    <location>
        <begin position="839"/>
        <end position="862"/>
    </location>
</feature>
<feature type="chain" id="PRO_5032483562" evidence="2">
    <location>
        <begin position="19"/>
        <end position="939"/>
    </location>
</feature>
<keyword evidence="1" id="KW-0472">Membrane</keyword>
<dbReference type="EMBL" id="CAJNOU010005964">
    <property type="protein sequence ID" value="CAF1493226.1"/>
    <property type="molecule type" value="Genomic_DNA"/>
</dbReference>
<keyword evidence="1" id="KW-1133">Transmembrane helix</keyword>
<accession>A0A815STZ4</accession>
<organism evidence="3 4">
    <name type="scientific">Rotaria sordida</name>
    <dbReference type="NCBI Taxonomy" id="392033"/>
    <lineage>
        <taxon>Eukaryota</taxon>
        <taxon>Metazoa</taxon>
        <taxon>Spiralia</taxon>
        <taxon>Gnathifera</taxon>
        <taxon>Rotifera</taxon>
        <taxon>Eurotatoria</taxon>
        <taxon>Bdelloidea</taxon>
        <taxon>Philodinida</taxon>
        <taxon>Philodinidae</taxon>
        <taxon>Rotaria</taxon>
    </lineage>
</organism>
<feature type="transmembrane region" description="Helical" evidence="1">
    <location>
        <begin position="510"/>
        <end position="530"/>
    </location>
</feature>
<keyword evidence="1" id="KW-0812">Transmembrane</keyword>
<protein>
    <submittedName>
        <fullName evidence="3">Uncharacterized protein</fullName>
    </submittedName>
</protein>